<dbReference type="GO" id="GO:0005634">
    <property type="term" value="C:nucleus"/>
    <property type="evidence" value="ECO:0007669"/>
    <property type="project" value="UniProtKB-SubCell"/>
</dbReference>
<dbReference type="InterPro" id="IPR039370">
    <property type="entry name" value="BTF3"/>
</dbReference>
<evidence type="ECO:0000256" key="10">
    <source>
        <dbReference type="ARBA" id="ARBA00023242"/>
    </source>
</evidence>
<keyword evidence="7" id="KW-0653">Protein transport</keyword>
<evidence type="ECO:0000313" key="14">
    <source>
        <dbReference type="EMBL" id="KNE67767.1"/>
    </source>
</evidence>
<keyword evidence="9 11" id="KW-0804">Transcription</keyword>
<feature type="compositionally biased region" description="Low complexity" evidence="12">
    <location>
        <begin position="32"/>
        <end position="43"/>
    </location>
</feature>
<dbReference type="OMA" id="RMQQSVR"/>
<keyword evidence="6" id="KW-0963">Cytoplasm</keyword>
<evidence type="ECO:0000259" key="13">
    <source>
        <dbReference type="PROSITE" id="PS51151"/>
    </source>
</evidence>
<dbReference type="CDD" id="cd22055">
    <property type="entry name" value="NAC_BTF3"/>
    <property type="match status" value="1"/>
</dbReference>
<feature type="domain" description="NAC-A/B" evidence="13">
    <location>
        <begin position="45"/>
        <end position="110"/>
    </location>
</feature>
<dbReference type="InterPro" id="IPR002715">
    <property type="entry name" value="Nas_poly-pep-assoc_cplx_dom"/>
</dbReference>
<name>A0A0L0SZ47_ALLM3</name>
<keyword evidence="10" id="KW-0539">Nucleus</keyword>
<reference evidence="14 15" key="1">
    <citation type="submission" date="2009-11" db="EMBL/GenBank/DDBJ databases">
        <title>Annotation of Allomyces macrogynus ATCC 38327.</title>
        <authorList>
            <consortium name="The Broad Institute Genome Sequencing Platform"/>
            <person name="Russ C."/>
            <person name="Cuomo C."/>
            <person name="Burger G."/>
            <person name="Gray M.W."/>
            <person name="Holland P.W.H."/>
            <person name="King N."/>
            <person name="Lang F.B.F."/>
            <person name="Roger A.J."/>
            <person name="Ruiz-Trillo I."/>
            <person name="Young S.K."/>
            <person name="Zeng Q."/>
            <person name="Gargeya S."/>
            <person name="Fitzgerald M."/>
            <person name="Haas B."/>
            <person name="Abouelleil A."/>
            <person name="Alvarado L."/>
            <person name="Arachchi H.M."/>
            <person name="Berlin A."/>
            <person name="Chapman S.B."/>
            <person name="Gearin G."/>
            <person name="Goldberg J."/>
            <person name="Griggs A."/>
            <person name="Gujja S."/>
            <person name="Hansen M."/>
            <person name="Heiman D."/>
            <person name="Howarth C."/>
            <person name="Larimer J."/>
            <person name="Lui A."/>
            <person name="MacDonald P.J.P."/>
            <person name="McCowen C."/>
            <person name="Montmayeur A."/>
            <person name="Murphy C."/>
            <person name="Neiman D."/>
            <person name="Pearson M."/>
            <person name="Priest M."/>
            <person name="Roberts A."/>
            <person name="Saif S."/>
            <person name="Shea T."/>
            <person name="Sisk P."/>
            <person name="Stolte C."/>
            <person name="Sykes S."/>
            <person name="Wortman J."/>
            <person name="Nusbaum C."/>
            <person name="Birren B."/>
        </authorList>
    </citation>
    <scope>NUCLEOTIDE SEQUENCE [LARGE SCALE GENOMIC DNA]</scope>
    <source>
        <strain evidence="14 15">ATCC 38327</strain>
    </source>
</reference>
<dbReference type="PANTHER" id="PTHR10351">
    <property type="entry name" value="TRANSCRIPTION FACTOR BTF3 FAMILY MEMBER"/>
    <property type="match status" value="1"/>
</dbReference>
<dbReference type="AlphaFoldDB" id="A0A0L0SZ47"/>
<dbReference type="GO" id="GO:0005737">
    <property type="term" value="C:cytoplasm"/>
    <property type="evidence" value="ECO:0007669"/>
    <property type="project" value="UniProtKB-SubCell"/>
</dbReference>
<dbReference type="SMART" id="SM01407">
    <property type="entry name" value="NAC"/>
    <property type="match status" value="1"/>
</dbReference>
<evidence type="ECO:0000256" key="6">
    <source>
        <dbReference type="ARBA" id="ARBA00022490"/>
    </source>
</evidence>
<protein>
    <recommendedName>
        <fullName evidence="4 11">Nascent polypeptide-associated complex subunit beta</fullName>
    </recommendedName>
</protein>
<dbReference type="Pfam" id="PF01849">
    <property type="entry name" value="NAC"/>
    <property type="match status" value="1"/>
</dbReference>
<evidence type="ECO:0000256" key="4">
    <source>
        <dbReference type="ARBA" id="ARBA00022192"/>
    </source>
</evidence>
<accession>A0A0L0SZ47</accession>
<evidence type="ECO:0000256" key="12">
    <source>
        <dbReference type="SAM" id="MobiDB-lite"/>
    </source>
</evidence>
<comment type="subunit">
    <text evidence="11">Part of the nascent polypeptide-associated complex (NAC).</text>
</comment>
<sequence length="177" mass="18689">MTTPAIPEKLAQLQKSVRAGGKGAPRRKVPAKKAASGGAAAAKPVVDDKRVQSALKKLNVQQIAAIEEVNMFKEDGKILHFPNPKVQAAVQSNTFAVYGRAQEKELSDMLPAILGQLGTQSTNYLQKMIEQMGGMQAIQSMAAGMGGAKVPSSAAAAIDDDEDVPELVENFDEAADE</sequence>
<evidence type="ECO:0000256" key="11">
    <source>
        <dbReference type="RuleBase" id="RU361272"/>
    </source>
</evidence>
<dbReference type="VEuPathDB" id="FungiDB:AMAG_12492"/>
<dbReference type="GO" id="GO:0015031">
    <property type="term" value="P:protein transport"/>
    <property type="evidence" value="ECO:0007669"/>
    <property type="project" value="UniProtKB-KW"/>
</dbReference>
<feature type="region of interest" description="Disordered" evidence="12">
    <location>
        <begin position="15"/>
        <end position="43"/>
    </location>
</feature>
<proteinExistence type="inferred from homology"/>
<dbReference type="PROSITE" id="PS51151">
    <property type="entry name" value="NAC_AB"/>
    <property type="match status" value="1"/>
</dbReference>
<gene>
    <name evidence="14" type="ORF">AMAG_12492</name>
</gene>
<evidence type="ECO:0000256" key="5">
    <source>
        <dbReference type="ARBA" id="ARBA00022448"/>
    </source>
</evidence>
<dbReference type="Gene3D" id="2.20.70.30">
    <property type="entry name" value="Nascent polypeptide-associated complex domain"/>
    <property type="match status" value="1"/>
</dbReference>
<comment type="subcellular location">
    <subcellularLocation>
        <location evidence="2">Cytoplasm</location>
    </subcellularLocation>
    <subcellularLocation>
        <location evidence="1">Nucleus</location>
    </subcellularLocation>
</comment>
<dbReference type="STRING" id="578462.A0A0L0SZ47"/>
<evidence type="ECO:0000256" key="3">
    <source>
        <dbReference type="ARBA" id="ARBA00005296"/>
    </source>
</evidence>
<evidence type="ECO:0000256" key="2">
    <source>
        <dbReference type="ARBA" id="ARBA00004496"/>
    </source>
</evidence>
<dbReference type="eggNOG" id="KOG2240">
    <property type="taxonomic scope" value="Eukaryota"/>
</dbReference>
<evidence type="ECO:0000256" key="9">
    <source>
        <dbReference type="ARBA" id="ARBA00023163"/>
    </source>
</evidence>
<comment type="similarity">
    <text evidence="3 11">Belongs to the NAC-beta family.</text>
</comment>
<keyword evidence="5" id="KW-0813">Transport</keyword>
<dbReference type="Proteomes" id="UP000054350">
    <property type="component" value="Unassembled WGS sequence"/>
</dbReference>
<evidence type="ECO:0000256" key="7">
    <source>
        <dbReference type="ARBA" id="ARBA00022927"/>
    </source>
</evidence>
<evidence type="ECO:0000256" key="1">
    <source>
        <dbReference type="ARBA" id="ARBA00004123"/>
    </source>
</evidence>
<dbReference type="InterPro" id="IPR038187">
    <property type="entry name" value="NAC_A/B_dom_sf"/>
</dbReference>
<dbReference type="FunFam" id="2.20.70.30:FF:000003">
    <property type="entry name" value="Nascent polypeptide-associated complex subunit beta"/>
    <property type="match status" value="1"/>
</dbReference>
<keyword evidence="8 11" id="KW-0805">Transcription regulation</keyword>
<evidence type="ECO:0000313" key="15">
    <source>
        <dbReference type="Proteomes" id="UP000054350"/>
    </source>
</evidence>
<reference evidence="15" key="2">
    <citation type="submission" date="2009-11" db="EMBL/GenBank/DDBJ databases">
        <title>The Genome Sequence of Allomyces macrogynus strain ATCC 38327.</title>
        <authorList>
            <consortium name="The Broad Institute Genome Sequencing Platform"/>
            <person name="Russ C."/>
            <person name="Cuomo C."/>
            <person name="Shea T."/>
            <person name="Young S.K."/>
            <person name="Zeng Q."/>
            <person name="Koehrsen M."/>
            <person name="Haas B."/>
            <person name="Borodovsky M."/>
            <person name="Guigo R."/>
            <person name="Alvarado L."/>
            <person name="Berlin A."/>
            <person name="Borenstein D."/>
            <person name="Chen Z."/>
            <person name="Engels R."/>
            <person name="Freedman E."/>
            <person name="Gellesch M."/>
            <person name="Goldberg J."/>
            <person name="Griggs A."/>
            <person name="Gujja S."/>
            <person name="Heiman D."/>
            <person name="Hepburn T."/>
            <person name="Howarth C."/>
            <person name="Jen D."/>
            <person name="Larson L."/>
            <person name="Lewis B."/>
            <person name="Mehta T."/>
            <person name="Park D."/>
            <person name="Pearson M."/>
            <person name="Roberts A."/>
            <person name="Saif S."/>
            <person name="Shenoy N."/>
            <person name="Sisk P."/>
            <person name="Stolte C."/>
            <person name="Sykes S."/>
            <person name="Walk T."/>
            <person name="White J."/>
            <person name="Yandava C."/>
            <person name="Burger G."/>
            <person name="Gray M.W."/>
            <person name="Holland P.W.H."/>
            <person name="King N."/>
            <person name="Lang F.B.F."/>
            <person name="Roger A.J."/>
            <person name="Ruiz-Trillo I."/>
            <person name="Lander E."/>
            <person name="Nusbaum C."/>
        </authorList>
    </citation>
    <scope>NUCLEOTIDE SEQUENCE [LARGE SCALE GENOMIC DNA]</scope>
    <source>
        <strain evidence="15">ATCC 38327</strain>
    </source>
</reference>
<dbReference type="EMBL" id="GG745354">
    <property type="protein sequence ID" value="KNE67767.1"/>
    <property type="molecule type" value="Genomic_DNA"/>
</dbReference>
<evidence type="ECO:0000256" key="8">
    <source>
        <dbReference type="ARBA" id="ARBA00023015"/>
    </source>
</evidence>
<dbReference type="OrthoDB" id="8033832at2759"/>
<keyword evidence="15" id="KW-1185">Reference proteome</keyword>
<organism evidence="14 15">
    <name type="scientific">Allomyces macrogynus (strain ATCC 38327)</name>
    <name type="common">Allomyces javanicus var. macrogynus</name>
    <dbReference type="NCBI Taxonomy" id="578462"/>
    <lineage>
        <taxon>Eukaryota</taxon>
        <taxon>Fungi</taxon>
        <taxon>Fungi incertae sedis</taxon>
        <taxon>Blastocladiomycota</taxon>
        <taxon>Blastocladiomycetes</taxon>
        <taxon>Blastocladiales</taxon>
        <taxon>Blastocladiaceae</taxon>
        <taxon>Allomyces</taxon>
    </lineage>
</organism>